<gene>
    <name evidence="2" type="ORF">R1flu_023969</name>
</gene>
<keyword evidence="3" id="KW-1185">Reference proteome</keyword>
<comment type="caution">
    <text evidence="2">The sequence shown here is derived from an EMBL/GenBank/DDBJ whole genome shotgun (WGS) entry which is preliminary data.</text>
</comment>
<dbReference type="EMBL" id="JBHFFA010000007">
    <property type="protein sequence ID" value="KAL2612277.1"/>
    <property type="molecule type" value="Genomic_DNA"/>
</dbReference>
<dbReference type="Proteomes" id="UP001605036">
    <property type="component" value="Unassembled WGS sequence"/>
</dbReference>
<evidence type="ECO:0000256" key="1">
    <source>
        <dbReference type="SAM" id="MobiDB-lite"/>
    </source>
</evidence>
<organism evidence="2 3">
    <name type="scientific">Riccia fluitans</name>
    <dbReference type="NCBI Taxonomy" id="41844"/>
    <lineage>
        <taxon>Eukaryota</taxon>
        <taxon>Viridiplantae</taxon>
        <taxon>Streptophyta</taxon>
        <taxon>Embryophyta</taxon>
        <taxon>Marchantiophyta</taxon>
        <taxon>Marchantiopsida</taxon>
        <taxon>Marchantiidae</taxon>
        <taxon>Marchantiales</taxon>
        <taxon>Ricciaceae</taxon>
        <taxon>Riccia</taxon>
    </lineage>
</organism>
<protein>
    <submittedName>
        <fullName evidence="2">Uncharacterized protein</fullName>
    </submittedName>
</protein>
<reference evidence="2 3" key="1">
    <citation type="submission" date="2024-09" db="EMBL/GenBank/DDBJ databases">
        <title>Chromosome-scale assembly of Riccia fluitans.</title>
        <authorList>
            <person name="Paukszto L."/>
            <person name="Sawicki J."/>
            <person name="Karawczyk K."/>
            <person name="Piernik-Szablinska J."/>
            <person name="Szczecinska M."/>
            <person name="Mazdziarz M."/>
        </authorList>
    </citation>
    <scope>NUCLEOTIDE SEQUENCE [LARGE SCALE GENOMIC DNA]</scope>
    <source>
        <strain evidence="2">Rf_01</strain>
        <tissue evidence="2">Aerial parts of the thallus</tissue>
    </source>
</reference>
<proteinExistence type="predicted"/>
<sequence length="92" mass="9962">MRDLGLSNPPRGVSLLRLRKGQGSQTTTRADHRAGEDPANPPKSNGHLYSGRTPAGHKLGTGNNPEGADPEAPWQSIHDRPCAPVWKGNHRR</sequence>
<evidence type="ECO:0000313" key="3">
    <source>
        <dbReference type="Proteomes" id="UP001605036"/>
    </source>
</evidence>
<dbReference type="AlphaFoldDB" id="A0ABD1XTI7"/>
<feature type="region of interest" description="Disordered" evidence="1">
    <location>
        <begin position="1"/>
        <end position="92"/>
    </location>
</feature>
<name>A0ABD1XTI7_9MARC</name>
<accession>A0ABD1XTI7</accession>
<evidence type="ECO:0000313" key="2">
    <source>
        <dbReference type="EMBL" id="KAL2612277.1"/>
    </source>
</evidence>